<sequence>MIKAIFFDIDGTLVNKNDKVLESTKRGIALAQSQGILCGIATGRGPVHLSQQIVGLNFDVFVTYNGQLVYTNETTIWADPFSDEALSRIISFSDHHHRQIIFASRRSIEGSSLMRYGQNKWAKKVVRFLPKRFPVALFKNLTSRFSIHKKTKRYHDLDLLKEPIYQCVLLSPKSEETMLKEQLLDSHITRSNSFTVDIIPAGGSKLAGIQQCVKQFDIELEEVMAFGDSWNDLEMLEGVGLGIAMGNAEVEVKRVAQYVTGTNEEDGIYQALLHYGGDCLAT</sequence>
<name>A0A2W3ZE71_9ENTE</name>
<dbReference type="SFLD" id="SFLDS00003">
    <property type="entry name" value="Haloacid_Dehalogenase"/>
    <property type="match status" value="1"/>
</dbReference>
<dbReference type="InterPro" id="IPR023214">
    <property type="entry name" value="HAD_sf"/>
</dbReference>
<gene>
    <name evidence="1" type="ORF">CI088_00990</name>
</gene>
<evidence type="ECO:0000313" key="1">
    <source>
        <dbReference type="EMBL" id="PZL77856.1"/>
    </source>
</evidence>
<organism evidence="1 2">
    <name type="scientific">Enterococcus plantarum</name>
    <dbReference type="NCBI Taxonomy" id="1077675"/>
    <lineage>
        <taxon>Bacteria</taxon>
        <taxon>Bacillati</taxon>
        <taxon>Bacillota</taxon>
        <taxon>Bacilli</taxon>
        <taxon>Lactobacillales</taxon>
        <taxon>Enterococcaceae</taxon>
        <taxon>Enterococcus</taxon>
    </lineage>
</organism>
<dbReference type="PANTHER" id="PTHR10000:SF25">
    <property type="entry name" value="PHOSPHATASE YKRA-RELATED"/>
    <property type="match status" value="1"/>
</dbReference>
<dbReference type="NCBIfam" id="TIGR01484">
    <property type="entry name" value="HAD-SF-IIB"/>
    <property type="match status" value="1"/>
</dbReference>
<dbReference type="Gene3D" id="3.30.1240.10">
    <property type="match status" value="1"/>
</dbReference>
<dbReference type="InterPro" id="IPR006379">
    <property type="entry name" value="HAD-SF_hydro_IIB"/>
</dbReference>
<dbReference type="PROSITE" id="PS01229">
    <property type="entry name" value="COF_2"/>
    <property type="match status" value="1"/>
</dbReference>
<reference evidence="1 2" key="1">
    <citation type="submission" date="2017-11" db="EMBL/GenBank/DDBJ databases">
        <title>Draft genome sequence of Enterococcus plantarum TRW2 strain isolated from lettuce.</title>
        <authorList>
            <person name="Kim E.B."/>
            <person name="Marco M.L."/>
            <person name="Williams T.R."/>
            <person name="You I.H."/>
        </authorList>
    </citation>
    <scope>NUCLEOTIDE SEQUENCE [LARGE SCALE GENOMIC DNA]</scope>
    <source>
        <strain evidence="1 2">TRW2</strain>
    </source>
</reference>
<dbReference type="SUPFAM" id="SSF56784">
    <property type="entry name" value="HAD-like"/>
    <property type="match status" value="1"/>
</dbReference>
<dbReference type="Proteomes" id="UP000249828">
    <property type="component" value="Unassembled WGS sequence"/>
</dbReference>
<dbReference type="InterPro" id="IPR036412">
    <property type="entry name" value="HAD-like_sf"/>
</dbReference>
<comment type="caution">
    <text evidence="1">The sequence shown here is derived from an EMBL/GenBank/DDBJ whole genome shotgun (WGS) entry which is preliminary data.</text>
</comment>
<dbReference type="EMBL" id="PIEU01000002">
    <property type="protein sequence ID" value="PZL77856.1"/>
    <property type="molecule type" value="Genomic_DNA"/>
</dbReference>
<evidence type="ECO:0000313" key="2">
    <source>
        <dbReference type="Proteomes" id="UP000249828"/>
    </source>
</evidence>
<dbReference type="Gene3D" id="3.40.50.1000">
    <property type="entry name" value="HAD superfamily/HAD-like"/>
    <property type="match status" value="1"/>
</dbReference>
<dbReference type="STRING" id="1077675.BCR22_12670"/>
<dbReference type="GO" id="GO:0005829">
    <property type="term" value="C:cytosol"/>
    <property type="evidence" value="ECO:0007669"/>
    <property type="project" value="TreeGrafter"/>
</dbReference>
<dbReference type="AlphaFoldDB" id="A0A2W3ZE71"/>
<dbReference type="RefSeq" id="WP_111246882.1">
    <property type="nucleotide sequence ID" value="NZ_PIEU01000002.1"/>
</dbReference>
<accession>A0A2W3ZE71</accession>
<dbReference type="NCBIfam" id="TIGR00099">
    <property type="entry name" value="Cof-subfamily"/>
    <property type="match status" value="1"/>
</dbReference>
<proteinExistence type="predicted"/>
<dbReference type="PROSITE" id="PS01228">
    <property type="entry name" value="COF_1"/>
    <property type="match status" value="1"/>
</dbReference>
<dbReference type="SFLD" id="SFLDG01140">
    <property type="entry name" value="C2.B:_Phosphomannomutase_and_P"/>
    <property type="match status" value="1"/>
</dbReference>
<dbReference type="GO" id="GO:0016791">
    <property type="term" value="F:phosphatase activity"/>
    <property type="evidence" value="ECO:0007669"/>
    <property type="project" value="TreeGrafter"/>
</dbReference>
<dbReference type="PANTHER" id="PTHR10000">
    <property type="entry name" value="PHOSPHOSERINE PHOSPHATASE"/>
    <property type="match status" value="1"/>
</dbReference>
<dbReference type="GO" id="GO:0000287">
    <property type="term" value="F:magnesium ion binding"/>
    <property type="evidence" value="ECO:0007669"/>
    <property type="project" value="TreeGrafter"/>
</dbReference>
<keyword evidence="2" id="KW-1185">Reference proteome</keyword>
<dbReference type="Pfam" id="PF08282">
    <property type="entry name" value="Hydrolase_3"/>
    <property type="match status" value="1"/>
</dbReference>
<protein>
    <submittedName>
        <fullName evidence="1">Haloacid dehalogenase</fullName>
    </submittedName>
</protein>
<dbReference type="InterPro" id="IPR000150">
    <property type="entry name" value="Cof"/>
</dbReference>